<feature type="domain" description="PAS" evidence="9">
    <location>
        <begin position="399"/>
        <end position="469"/>
    </location>
</feature>
<keyword evidence="7" id="KW-0175">Coiled coil</keyword>
<dbReference type="Gene3D" id="3.30.565.10">
    <property type="entry name" value="Histidine kinase-like ATPase, C-terminal domain"/>
    <property type="match status" value="1"/>
</dbReference>
<dbReference type="SMART" id="SM00387">
    <property type="entry name" value="HATPase_c"/>
    <property type="match status" value="1"/>
</dbReference>
<keyword evidence="12" id="KW-1185">Reference proteome</keyword>
<dbReference type="InterPro" id="IPR005467">
    <property type="entry name" value="His_kinase_dom"/>
</dbReference>
<evidence type="ECO:0000256" key="1">
    <source>
        <dbReference type="ARBA" id="ARBA00000085"/>
    </source>
</evidence>
<feature type="coiled-coil region" evidence="7">
    <location>
        <begin position="347"/>
        <end position="388"/>
    </location>
</feature>
<gene>
    <name evidence="11" type="ORF">ACFSYC_05240</name>
</gene>
<protein>
    <recommendedName>
        <fullName evidence="2">histidine kinase</fullName>
        <ecNumber evidence="2">2.7.13.3</ecNumber>
    </recommendedName>
</protein>
<dbReference type="Pfam" id="PF02518">
    <property type="entry name" value="HATPase_c"/>
    <property type="match status" value="1"/>
</dbReference>
<dbReference type="Gene3D" id="1.10.287.130">
    <property type="match status" value="1"/>
</dbReference>
<evidence type="ECO:0000256" key="7">
    <source>
        <dbReference type="SAM" id="Coils"/>
    </source>
</evidence>
<dbReference type="SUPFAM" id="SSF55785">
    <property type="entry name" value="PYP-like sensor domain (PAS domain)"/>
    <property type="match status" value="4"/>
</dbReference>
<dbReference type="Proteomes" id="UP001597601">
    <property type="component" value="Unassembled WGS sequence"/>
</dbReference>
<dbReference type="InterPro" id="IPR036097">
    <property type="entry name" value="HisK_dim/P_sf"/>
</dbReference>
<dbReference type="SMART" id="SM00091">
    <property type="entry name" value="PAS"/>
    <property type="match status" value="4"/>
</dbReference>
<evidence type="ECO:0000256" key="3">
    <source>
        <dbReference type="ARBA" id="ARBA00022553"/>
    </source>
</evidence>
<organism evidence="11 12">
    <name type="scientific">Mucilaginibacter antarcticus</name>
    <dbReference type="NCBI Taxonomy" id="1855725"/>
    <lineage>
        <taxon>Bacteria</taxon>
        <taxon>Pseudomonadati</taxon>
        <taxon>Bacteroidota</taxon>
        <taxon>Sphingobacteriia</taxon>
        <taxon>Sphingobacteriales</taxon>
        <taxon>Sphingobacteriaceae</taxon>
        <taxon>Mucilaginibacter</taxon>
    </lineage>
</organism>
<dbReference type="InterPro" id="IPR013656">
    <property type="entry name" value="PAS_4"/>
</dbReference>
<evidence type="ECO:0000259" key="8">
    <source>
        <dbReference type="PROSITE" id="PS50109"/>
    </source>
</evidence>
<evidence type="ECO:0000256" key="2">
    <source>
        <dbReference type="ARBA" id="ARBA00012438"/>
    </source>
</evidence>
<dbReference type="InterPro" id="IPR003661">
    <property type="entry name" value="HisK_dim/P_dom"/>
</dbReference>
<dbReference type="SMART" id="SM00388">
    <property type="entry name" value="HisKA"/>
    <property type="match status" value="1"/>
</dbReference>
<dbReference type="InterPro" id="IPR036890">
    <property type="entry name" value="HATPase_C_sf"/>
</dbReference>
<dbReference type="InterPro" id="IPR004358">
    <property type="entry name" value="Sig_transdc_His_kin-like_C"/>
</dbReference>
<dbReference type="EMBL" id="JBHUON010000004">
    <property type="protein sequence ID" value="MFD2864087.1"/>
    <property type="molecule type" value="Genomic_DNA"/>
</dbReference>
<dbReference type="PROSITE" id="PS50109">
    <property type="entry name" value="HIS_KIN"/>
    <property type="match status" value="1"/>
</dbReference>
<dbReference type="SUPFAM" id="SSF47384">
    <property type="entry name" value="Homodimeric domain of signal transducing histidine kinase"/>
    <property type="match status" value="1"/>
</dbReference>
<dbReference type="InterPro" id="IPR000700">
    <property type="entry name" value="PAS-assoc_C"/>
</dbReference>
<keyword evidence="4" id="KW-0808">Transferase</keyword>
<dbReference type="PANTHER" id="PTHR43711">
    <property type="entry name" value="TWO-COMPONENT HISTIDINE KINASE"/>
    <property type="match status" value="1"/>
</dbReference>
<name>A0ABW5XM45_9SPHI</name>
<dbReference type="NCBIfam" id="TIGR00229">
    <property type="entry name" value="sensory_box"/>
    <property type="match status" value="2"/>
</dbReference>
<comment type="catalytic activity">
    <reaction evidence="1">
        <text>ATP + protein L-histidine = ADP + protein N-phospho-L-histidine.</text>
        <dbReference type="EC" id="2.7.13.3"/>
    </reaction>
</comment>
<keyword evidence="6" id="KW-0902">Two-component regulatory system</keyword>
<dbReference type="SMART" id="SM00086">
    <property type="entry name" value="PAC"/>
    <property type="match status" value="2"/>
</dbReference>
<dbReference type="PROSITE" id="PS50112">
    <property type="entry name" value="PAS"/>
    <property type="match status" value="2"/>
</dbReference>
<keyword evidence="5" id="KW-0418">Kinase</keyword>
<feature type="domain" description="PAC" evidence="10">
    <location>
        <begin position="301"/>
        <end position="356"/>
    </location>
</feature>
<proteinExistence type="predicted"/>
<dbReference type="PRINTS" id="PR00344">
    <property type="entry name" value="BCTRLSENSOR"/>
</dbReference>
<comment type="caution">
    <text evidence="11">The sequence shown here is derived from an EMBL/GenBank/DDBJ whole genome shotgun (WGS) entry which is preliminary data.</text>
</comment>
<evidence type="ECO:0000256" key="5">
    <source>
        <dbReference type="ARBA" id="ARBA00022777"/>
    </source>
</evidence>
<dbReference type="SUPFAM" id="SSF55874">
    <property type="entry name" value="ATPase domain of HSP90 chaperone/DNA topoisomerase II/histidine kinase"/>
    <property type="match status" value="1"/>
</dbReference>
<dbReference type="InterPro" id="IPR000014">
    <property type="entry name" value="PAS"/>
</dbReference>
<dbReference type="EC" id="2.7.13.3" evidence="2"/>
<dbReference type="InterPro" id="IPR035965">
    <property type="entry name" value="PAS-like_dom_sf"/>
</dbReference>
<dbReference type="PROSITE" id="PS50113">
    <property type="entry name" value="PAC"/>
    <property type="match status" value="1"/>
</dbReference>
<evidence type="ECO:0000256" key="4">
    <source>
        <dbReference type="ARBA" id="ARBA00022679"/>
    </source>
</evidence>
<dbReference type="Pfam" id="PF08447">
    <property type="entry name" value="PAS_3"/>
    <property type="match status" value="1"/>
</dbReference>
<dbReference type="Gene3D" id="3.30.450.20">
    <property type="entry name" value="PAS domain"/>
    <property type="match status" value="4"/>
</dbReference>
<dbReference type="CDD" id="cd00082">
    <property type="entry name" value="HisKA"/>
    <property type="match status" value="1"/>
</dbReference>
<evidence type="ECO:0000256" key="6">
    <source>
        <dbReference type="ARBA" id="ARBA00023012"/>
    </source>
</evidence>
<dbReference type="InterPro" id="IPR001610">
    <property type="entry name" value="PAC"/>
</dbReference>
<keyword evidence="3" id="KW-0597">Phosphoprotein</keyword>
<dbReference type="Pfam" id="PF08448">
    <property type="entry name" value="PAS_4"/>
    <property type="match status" value="2"/>
</dbReference>
<dbReference type="CDD" id="cd00130">
    <property type="entry name" value="PAS"/>
    <property type="match status" value="2"/>
</dbReference>
<evidence type="ECO:0000313" key="11">
    <source>
        <dbReference type="EMBL" id="MFD2864087.1"/>
    </source>
</evidence>
<sequence length="1008" mass="114475">MFIERPDSSIPIYAQGIMADLVRQYKWHATTLGPIATWPKPLLVQVNQILDSSFPMFIWWGEDKIQFYNDAYLRILGTDTNSKHPKALGQNGAECWPEIWPTINPLLQLVLDTGKPVYLEDQLIPIYRQGKLDNVFWTFSYNVIRETDGTAAGILVVCFETTQKMLFQRDLANVNEELATSNEELLALNEELSSSQENLQQLNYSLEAGVAERTTELTEAKNASDKHELRLASVVSKVPAGLAILSGREMKLEMANAYMLNLWGRKENAVGKPLFDILPELKEQAFPQILDDVYTSGFPYFSYDAPVQLIRDGTDVRVYMDFSYTPLADQYGTVNSILVLAENVTERTLARQREQQLTEELSAVNEEMAAANEELTSIIEELGSAQKTLEFNFAMLEVSDTRFQNLVREASIGIIVVTGEEIEVIIVNDAYARLIGRTAAELYHKRLFDVIPEAEKDFKPIIDQVRQSGEPLSLYEIPYAVSADNLKIEGFLDLVYQPYREADGATTGTMVLCQDVTERVKARKELQENEQRLRFTLDAIPQQVWTASPDGALNYVNHNVSREFGRSGEEVVGDGWQAFIHHDDLPLAIKAWQYSLASGKEYQAEFRLKFKDSQYYWHLARALPLIENNEIKLWLGTNTNIDLQKNNEQKKDEFLSIASHELKTPLTSIKAFNQLMKRTADPVKQEAFVLKSAQHIERLERLINDLLDVTKINAGKMNYDLQPFDFKQMLIESIESVQQASPVHRIILESAVDITYTGDRFRLEQVINNFLNNAVKYSPGGNKVLVNFKIEDDSIVLSVQDFGIGIAEDSLDKLFDRYYRVDNTAMRFEGLGLGLFISSEILKRHNGSFWIDSKLGKGSVFNFRLPLASESINAAVADTDKYYKDDRITIQYNAALERLDVDWTGYQTFSSVQHGGMMMLDKLAKNNCTKVLNDNRHVLGTWSDAADWAGTVWFPMMENAGLIYFAWVFSQSAFSQLSAKKSVDIMQGTVTVQFFTEIKDAEAWINNC</sequence>
<dbReference type="InterPro" id="IPR003594">
    <property type="entry name" value="HATPase_dom"/>
</dbReference>
<evidence type="ECO:0000313" key="12">
    <source>
        <dbReference type="Proteomes" id="UP001597601"/>
    </source>
</evidence>
<evidence type="ECO:0000259" key="10">
    <source>
        <dbReference type="PROSITE" id="PS50113"/>
    </source>
</evidence>
<dbReference type="Pfam" id="PF00512">
    <property type="entry name" value="HisKA"/>
    <property type="match status" value="1"/>
</dbReference>
<feature type="domain" description="PAS" evidence="9">
    <location>
        <begin position="529"/>
        <end position="599"/>
    </location>
</feature>
<feature type="domain" description="Histidine kinase" evidence="8">
    <location>
        <begin position="657"/>
        <end position="869"/>
    </location>
</feature>
<dbReference type="InterPro" id="IPR050736">
    <property type="entry name" value="Sensor_HK_Regulatory"/>
</dbReference>
<reference evidence="12" key="1">
    <citation type="journal article" date="2019" name="Int. J. Syst. Evol. Microbiol.">
        <title>The Global Catalogue of Microorganisms (GCM) 10K type strain sequencing project: providing services to taxonomists for standard genome sequencing and annotation.</title>
        <authorList>
            <consortium name="The Broad Institute Genomics Platform"/>
            <consortium name="The Broad Institute Genome Sequencing Center for Infectious Disease"/>
            <person name="Wu L."/>
            <person name="Ma J."/>
        </authorList>
    </citation>
    <scope>NUCLEOTIDE SEQUENCE [LARGE SCALE GENOMIC DNA]</scope>
    <source>
        <strain evidence="12">KCTC 52232</strain>
    </source>
</reference>
<accession>A0ABW5XM45</accession>
<dbReference type="RefSeq" id="WP_377124263.1">
    <property type="nucleotide sequence ID" value="NZ_JBHUHN010000001.1"/>
</dbReference>
<dbReference type="InterPro" id="IPR013655">
    <property type="entry name" value="PAS_fold_3"/>
</dbReference>
<dbReference type="PANTHER" id="PTHR43711:SF26">
    <property type="entry name" value="SENSOR HISTIDINE KINASE RCSC"/>
    <property type="match status" value="1"/>
</dbReference>
<feature type="coiled-coil region" evidence="7">
    <location>
        <begin position="164"/>
        <end position="205"/>
    </location>
</feature>
<evidence type="ECO:0000259" key="9">
    <source>
        <dbReference type="PROSITE" id="PS50112"/>
    </source>
</evidence>